<evidence type="ECO:0000313" key="2">
    <source>
        <dbReference type="EMBL" id="ONK80345.1"/>
    </source>
</evidence>
<dbReference type="AlphaFoldDB" id="A0A5P1FPW9"/>
<name>A0A5P1FPW9_ASPOF</name>
<feature type="compositionally biased region" description="Basic and acidic residues" evidence="1">
    <location>
        <begin position="58"/>
        <end position="67"/>
    </location>
</feature>
<organism evidence="2 3">
    <name type="scientific">Asparagus officinalis</name>
    <name type="common">Garden asparagus</name>
    <dbReference type="NCBI Taxonomy" id="4686"/>
    <lineage>
        <taxon>Eukaryota</taxon>
        <taxon>Viridiplantae</taxon>
        <taxon>Streptophyta</taxon>
        <taxon>Embryophyta</taxon>
        <taxon>Tracheophyta</taxon>
        <taxon>Spermatophyta</taxon>
        <taxon>Magnoliopsida</taxon>
        <taxon>Liliopsida</taxon>
        <taxon>Asparagales</taxon>
        <taxon>Asparagaceae</taxon>
        <taxon>Asparagoideae</taxon>
        <taxon>Asparagus</taxon>
    </lineage>
</organism>
<feature type="region of interest" description="Disordered" evidence="1">
    <location>
        <begin position="1"/>
        <end position="21"/>
    </location>
</feature>
<dbReference type="EMBL" id="CM007381">
    <property type="protein sequence ID" value="ONK80345.1"/>
    <property type="molecule type" value="Genomic_DNA"/>
</dbReference>
<dbReference type="Gramene" id="ONK80345">
    <property type="protein sequence ID" value="ONK80345"/>
    <property type="gene ID" value="A4U43_C01F16660"/>
</dbReference>
<accession>A0A5P1FPW9</accession>
<dbReference type="Proteomes" id="UP000243459">
    <property type="component" value="Chromosome 1"/>
</dbReference>
<protein>
    <submittedName>
        <fullName evidence="2">Uncharacterized protein</fullName>
    </submittedName>
</protein>
<keyword evidence="3" id="KW-1185">Reference proteome</keyword>
<proteinExistence type="predicted"/>
<feature type="region of interest" description="Disordered" evidence="1">
    <location>
        <begin position="33"/>
        <end position="67"/>
    </location>
</feature>
<evidence type="ECO:0000313" key="3">
    <source>
        <dbReference type="Proteomes" id="UP000243459"/>
    </source>
</evidence>
<sequence>MAGGELRGGTPRSIAGIDIDIEREVPQHYFANINKESEGPLPVEVPPPNTTDIDTEVEDPRPEEVPS</sequence>
<reference evidence="3" key="1">
    <citation type="journal article" date="2017" name="Nat. Commun.">
        <title>The asparagus genome sheds light on the origin and evolution of a young Y chromosome.</title>
        <authorList>
            <person name="Harkess A."/>
            <person name="Zhou J."/>
            <person name="Xu C."/>
            <person name="Bowers J.E."/>
            <person name="Van der Hulst R."/>
            <person name="Ayyampalayam S."/>
            <person name="Mercati F."/>
            <person name="Riccardi P."/>
            <person name="McKain M.R."/>
            <person name="Kakrana A."/>
            <person name="Tang H."/>
            <person name="Ray J."/>
            <person name="Groenendijk J."/>
            <person name="Arikit S."/>
            <person name="Mathioni S.M."/>
            <person name="Nakano M."/>
            <person name="Shan H."/>
            <person name="Telgmann-Rauber A."/>
            <person name="Kanno A."/>
            <person name="Yue Z."/>
            <person name="Chen H."/>
            <person name="Li W."/>
            <person name="Chen Y."/>
            <person name="Xu X."/>
            <person name="Zhang Y."/>
            <person name="Luo S."/>
            <person name="Chen H."/>
            <person name="Gao J."/>
            <person name="Mao Z."/>
            <person name="Pires J.C."/>
            <person name="Luo M."/>
            <person name="Kudrna D."/>
            <person name="Wing R.A."/>
            <person name="Meyers B.C."/>
            <person name="Yi K."/>
            <person name="Kong H."/>
            <person name="Lavrijsen P."/>
            <person name="Sunseri F."/>
            <person name="Falavigna A."/>
            <person name="Ye Y."/>
            <person name="Leebens-Mack J.H."/>
            <person name="Chen G."/>
        </authorList>
    </citation>
    <scope>NUCLEOTIDE SEQUENCE [LARGE SCALE GENOMIC DNA]</scope>
    <source>
        <strain evidence="3">cv. DH0086</strain>
    </source>
</reference>
<evidence type="ECO:0000256" key="1">
    <source>
        <dbReference type="SAM" id="MobiDB-lite"/>
    </source>
</evidence>
<gene>
    <name evidence="2" type="ORF">A4U43_C01F16660</name>
</gene>